<evidence type="ECO:0000313" key="3">
    <source>
        <dbReference type="EMBL" id="CAB3756370.1"/>
    </source>
</evidence>
<comment type="similarity">
    <text evidence="1">Belongs to the short-chain dehydrogenases/reductases (SDR) family.</text>
</comment>
<reference evidence="3 4" key="1">
    <citation type="submission" date="2020-04" db="EMBL/GenBank/DDBJ databases">
        <authorList>
            <person name="De Canck E."/>
        </authorList>
    </citation>
    <scope>NUCLEOTIDE SEQUENCE [LARGE SCALE GENOMIC DNA]</scope>
    <source>
        <strain evidence="3 4">LMG 29739</strain>
    </source>
</reference>
<organism evidence="3 4">
    <name type="scientific">Paraburkholderia solisilvae</name>
    <dbReference type="NCBI Taxonomy" id="624376"/>
    <lineage>
        <taxon>Bacteria</taxon>
        <taxon>Pseudomonadati</taxon>
        <taxon>Pseudomonadota</taxon>
        <taxon>Betaproteobacteria</taxon>
        <taxon>Burkholderiales</taxon>
        <taxon>Burkholderiaceae</taxon>
        <taxon>Paraburkholderia</taxon>
    </lineage>
</organism>
<dbReference type="InterPro" id="IPR002347">
    <property type="entry name" value="SDR_fam"/>
</dbReference>
<dbReference type="EC" id="1.1.1.100" evidence="3"/>
<name>A0A6J5DQ22_9BURK</name>
<evidence type="ECO:0000313" key="4">
    <source>
        <dbReference type="Proteomes" id="UP000494329"/>
    </source>
</evidence>
<dbReference type="PRINTS" id="PR00081">
    <property type="entry name" value="GDHRDH"/>
</dbReference>
<dbReference type="Gene3D" id="3.40.50.720">
    <property type="entry name" value="NAD(P)-binding Rossmann-like Domain"/>
    <property type="match status" value="1"/>
</dbReference>
<dbReference type="PANTHER" id="PTHR43943:SF17">
    <property type="entry name" value="3-PHENYLPROPIONATE-DIHYDRODIOL_CINNAMIC ACID-DIHYDRODIOL DEHYDROGENASE"/>
    <property type="match status" value="1"/>
</dbReference>
<dbReference type="GO" id="GO:0004316">
    <property type="term" value="F:3-oxoacyl-[acyl-carrier-protein] reductase (NADPH) activity"/>
    <property type="evidence" value="ECO:0007669"/>
    <property type="project" value="UniProtKB-EC"/>
</dbReference>
<dbReference type="PANTHER" id="PTHR43943">
    <property type="entry name" value="DEHYDROGENASE/REDUCTASE (SDR FAMILY) MEMBER 4"/>
    <property type="match status" value="1"/>
</dbReference>
<evidence type="ECO:0000256" key="2">
    <source>
        <dbReference type="ARBA" id="ARBA00023002"/>
    </source>
</evidence>
<accession>A0A6J5DQ22</accession>
<protein>
    <submittedName>
        <fullName evidence="3">3-oxoacyl-[acyl-carrier-protein] reductase FabG</fullName>
        <ecNumber evidence="3">1.1.1.100</ecNumber>
    </submittedName>
</protein>
<keyword evidence="2 3" id="KW-0560">Oxidoreductase</keyword>
<dbReference type="AlphaFoldDB" id="A0A6J5DQ22"/>
<dbReference type="EMBL" id="CADIKF010000016">
    <property type="protein sequence ID" value="CAB3756370.1"/>
    <property type="molecule type" value="Genomic_DNA"/>
</dbReference>
<dbReference type="SUPFAM" id="SSF51735">
    <property type="entry name" value="NAD(P)-binding Rossmann-fold domains"/>
    <property type="match status" value="1"/>
</dbReference>
<dbReference type="Pfam" id="PF13561">
    <property type="entry name" value="adh_short_C2"/>
    <property type="match status" value="1"/>
</dbReference>
<gene>
    <name evidence="3" type="primary">fabG_13</name>
    <name evidence="3" type="ORF">LMG29739_02431</name>
</gene>
<dbReference type="Proteomes" id="UP000494329">
    <property type="component" value="Unassembled WGS sequence"/>
</dbReference>
<keyword evidence="4" id="KW-1185">Reference proteome</keyword>
<dbReference type="InterPro" id="IPR036291">
    <property type="entry name" value="NAD(P)-bd_dom_sf"/>
</dbReference>
<dbReference type="RefSeq" id="WP_175111161.1">
    <property type="nucleotide sequence ID" value="NZ_CADIKF010000016.1"/>
</dbReference>
<sequence>MDLQLNGLNAVVTGGTAGIGLAIVSTLAQEGADVWFCSRSADRVAAVEAALSGKPGRVRGSVVDVSVPGKLAEWIATLDAIDIFVPNVSAISSDWDASIDTDLRATIAGVEAVLPHLARSSHGAITYIGSKASTFATPGFEAYGSVKAALAHYMKSLSRKLVADGIRVNVVAPGDTYVEGGFWSHIKRNAPDVYDATVQANPLGRLCTPEEIGRVVAFVSSPAASFIAGSNLLVDGAATVHVHG</sequence>
<proteinExistence type="inferred from homology"/>
<evidence type="ECO:0000256" key="1">
    <source>
        <dbReference type="ARBA" id="ARBA00006484"/>
    </source>
</evidence>